<evidence type="ECO:0000313" key="2">
    <source>
        <dbReference type="Proteomes" id="UP001066276"/>
    </source>
</evidence>
<reference evidence="1" key="1">
    <citation type="journal article" date="2022" name="bioRxiv">
        <title>Sequencing and chromosome-scale assembly of the giantPleurodeles waltlgenome.</title>
        <authorList>
            <person name="Brown T."/>
            <person name="Elewa A."/>
            <person name="Iarovenko S."/>
            <person name="Subramanian E."/>
            <person name="Araus A.J."/>
            <person name="Petzold A."/>
            <person name="Susuki M."/>
            <person name="Suzuki K.-i.T."/>
            <person name="Hayashi T."/>
            <person name="Toyoda A."/>
            <person name="Oliveira C."/>
            <person name="Osipova E."/>
            <person name="Leigh N.D."/>
            <person name="Simon A."/>
            <person name="Yun M.H."/>
        </authorList>
    </citation>
    <scope>NUCLEOTIDE SEQUENCE</scope>
    <source>
        <strain evidence="1">20211129_DDA</strain>
        <tissue evidence="1">Liver</tissue>
    </source>
</reference>
<organism evidence="1 2">
    <name type="scientific">Pleurodeles waltl</name>
    <name type="common">Iberian ribbed newt</name>
    <dbReference type="NCBI Taxonomy" id="8319"/>
    <lineage>
        <taxon>Eukaryota</taxon>
        <taxon>Metazoa</taxon>
        <taxon>Chordata</taxon>
        <taxon>Craniata</taxon>
        <taxon>Vertebrata</taxon>
        <taxon>Euteleostomi</taxon>
        <taxon>Amphibia</taxon>
        <taxon>Batrachia</taxon>
        <taxon>Caudata</taxon>
        <taxon>Salamandroidea</taxon>
        <taxon>Salamandridae</taxon>
        <taxon>Pleurodelinae</taxon>
        <taxon>Pleurodeles</taxon>
    </lineage>
</organism>
<gene>
    <name evidence="1" type="ORF">NDU88_006026</name>
</gene>
<dbReference type="AlphaFoldDB" id="A0AAV7QIX1"/>
<dbReference type="EMBL" id="JANPWB010000010">
    <property type="protein sequence ID" value="KAJ1139659.1"/>
    <property type="molecule type" value="Genomic_DNA"/>
</dbReference>
<protein>
    <submittedName>
        <fullName evidence="1">Uncharacterized protein</fullName>
    </submittedName>
</protein>
<evidence type="ECO:0000313" key="1">
    <source>
        <dbReference type="EMBL" id="KAJ1139659.1"/>
    </source>
</evidence>
<keyword evidence="2" id="KW-1185">Reference proteome</keyword>
<accession>A0AAV7QIX1</accession>
<proteinExistence type="predicted"/>
<dbReference type="Proteomes" id="UP001066276">
    <property type="component" value="Chromosome 6"/>
</dbReference>
<sequence length="110" mass="12044">MPRASLVTPEPPERALILVNGESWPAQRLFEPLIADRRAWPSEARQAAASILERLRRRQQHFERPGAPLSGCAGLRVTCLCDIHQGFSGGGGEGCLPFPSGWRTGWQPGT</sequence>
<comment type="caution">
    <text evidence="1">The sequence shown here is derived from an EMBL/GenBank/DDBJ whole genome shotgun (WGS) entry which is preliminary data.</text>
</comment>
<name>A0AAV7QIX1_PLEWA</name>